<proteinExistence type="predicted"/>
<dbReference type="OrthoDB" id="2742759at2759"/>
<feature type="region of interest" description="Disordered" evidence="1">
    <location>
        <begin position="143"/>
        <end position="165"/>
    </location>
</feature>
<protein>
    <recommendedName>
        <fullName evidence="2">Fungal-type protein kinase domain-containing protein</fullName>
    </recommendedName>
</protein>
<feature type="domain" description="Fungal-type protein kinase" evidence="2">
    <location>
        <begin position="157"/>
        <end position="363"/>
    </location>
</feature>
<keyword evidence="4" id="KW-1185">Reference proteome</keyword>
<reference evidence="3 4" key="1">
    <citation type="submission" date="2018-02" db="EMBL/GenBank/DDBJ databases">
        <title>Genome sequence of the basidiomycete white-rot fungus Phlebia centrifuga.</title>
        <authorList>
            <person name="Granchi Z."/>
            <person name="Peng M."/>
            <person name="de Vries R.P."/>
            <person name="Hilden K."/>
            <person name="Makela M.R."/>
            <person name="Grigoriev I."/>
            <person name="Riley R."/>
        </authorList>
    </citation>
    <scope>NUCLEOTIDE SEQUENCE [LARGE SCALE GENOMIC DNA]</scope>
    <source>
        <strain evidence="3 4">FBCC195</strain>
    </source>
</reference>
<gene>
    <name evidence="3" type="ORF">PHLCEN_2v8458</name>
</gene>
<name>A0A2R6NTL8_9APHY</name>
<sequence>MPVNPPPEPEPLKATAQGLHHYGCTKLGAPEIRKQLCTEMGGSFAGGMPPKDFLKIFMRGDTKKRLSSIPSVDFSEVAAAPSEPKMYGPLINAINTHRLCQGVTFKDISGRAQSGTKLKPDIGGFEGNEMQLYIELKSSERQDAFHDSHNPDDRIEKQTDESSKHRGQIIHYAAEQMAVQHRVSLLTISMTGRIARFIRWDRSGAIVTKAFDYVDSPHLLAEFLIRFSRLNAAQRGFDTTVTPADQHEIASLSSALERYADLFGKRLPTQLEEDQAGQQRAYKIPAIIGNGTRTTLVVGKPFCQPLSPCGRATRGYIAWDIVQGKLVFLKDTWRVVSPGSLSEGEAYEHLKGHDLIHIALYVGTSSSLTYALLTKGLHVQGHWQFASISLLGDPHKPHEVYDDVESCYWVLLYFSLHFISHQTQHFSMTLFDQSEEKPCDQCDLMHTYGGSMKLQAAFRRGFGNVEFACGPLNGLIQELTERVRLRAPRTEQAISNPTIIGAYKQHESESEEVQSYIQLFDTALSEDGWLVEDAVEDQLPPKSALQISQAHEKARSASFSNISLAAKVGQKSQSLSSTIARIAMRSNSLSSTARATNYNPSASRRTRPLPNTRSRTSMIPMAPPPLPVIFGEHPTNASRSSLAVPFTHHPHMGTEQWSPRNLKRPRDEDEIEEVLPMKHPRIGIHRTGSRSSPKRTTSKSELHR</sequence>
<evidence type="ECO:0000313" key="3">
    <source>
        <dbReference type="EMBL" id="PSR76423.1"/>
    </source>
</evidence>
<comment type="caution">
    <text evidence="3">The sequence shown here is derived from an EMBL/GenBank/DDBJ whole genome shotgun (WGS) entry which is preliminary data.</text>
</comment>
<dbReference type="Proteomes" id="UP000186601">
    <property type="component" value="Unassembled WGS sequence"/>
</dbReference>
<feature type="compositionally biased region" description="Basic residues" evidence="1">
    <location>
        <begin position="678"/>
        <end position="697"/>
    </location>
</feature>
<dbReference type="Pfam" id="PF17667">
    <property type="entry name" value="Pkinase_fungal"/>
    <property type="match status" value="1"/>
</dbReference>
<organism evidence="3 4">
    <name type="scientific">Hermanssonia centrifuga</name>
    <dbReference type="NCBI Taxonomy" id="98765"/>
    <lineage>
        <taxon>Eukaryota</taxon>
        <taxon>Fungi</taxon>
        <taxon>Dikarya</taxon>
        <taxon>Basidiomycota</taxon>
        <taxon>Agaricomycotina</taxon>
        <taxon>Agaricomycetes</taxon>
        <taxon>Polyporales</taxon>
        <taxon>Meruliaceae</taxon>
        <taxon>Hermanssonia</taxon>
    </lineage>
</organism>
<feature type="region of interest" description="Disordered" evidence="1">
    <location>
        <begin position="672"/>
        <end position="704"/>
    </location>
</feature>
<dbReference type="STRING" id="98765.A0A2R6NTL8"/>
<evidence type="ECO:0000256" key="1">
    <source>
        <dbReference type="SAM" id="MobiDB-lite"/>
    </source>
</evidence>
<dbReference type="EMBL" id="MLYV02000846">
    <property type="protein sequence ID" value="PSR76423.1"/>
    <property type="molecule type" value="Genomic_DNA"/>
</dbReference>
<feature type="region of interest" description="Disordered" evidence="1">
    <location>
        <begin position="587"/>
        <end position="620"/>
    </location>
</feature>
<evidence type="ECO:0000313" key="4">
    <source>
        <dbReference type="Proteomes" id="UP000186601"/>
    </source>
</evidence>
<dbReference type="InterPro" id="IPR040976">
    <property type="entry name" value="Pkinase_fungal"/>
</dbReference>
<feature type="compositionally biased region" description="Basic and acidic residues" evidence="1">
    <location>
        <begin position="143"/>
        <end position="164"/>
    </location>
</feature>
<accession>A0A2R6NTL8</accession>
<dbReference type="AlphaFoldDB" id="A0A2R6NTL8"/>
<evidence type="ECO:0000259" key="2">
    <source>
        <dbReference type="Pfam" id="PF17667"/>
    </source>
</evidence>
<feature type="compositionally biased region" description="Polar residues" evidence="1">
    <location>
        <begin position="587"/>
        <end position="617"/>
    </location>
</feature>